<dbReference type="AlphaFoldDB" id="A0A834XEX5"/>
<accession>A0A834XEX5</accession>
<sequence>MDKSKNQYIKSMKESYNKIRKNPHLRQIETDIEIETHQMTISFNKL</sequence>
<protein>
    <submittedName>
        <fullName evidence="1">Uncharacterized protein</fullName>
    </submittedName>
</protein>
<reference evidence="1" key="1">
    <citation type="submission" date="2020-09" db="EMBL/GenBank/DDBJ databases">
        <title>Genome-Enabled Discovery of Anthraquinone Biosynthesis in Senna tora.</title>
        <authorList>
            <person name="Kang S.-H."/>
            <person name="Pandey R.P."/>
            <person name="Lee C.-M."/>
            <person name="Sim J.-S."/>
            <person name="Jeong J.-T."/>
            <person name="Choi B.-S."/>
            <person name="Jung M."/>
            <person name="Ginzburg D."/>
            <person name="Zhao K."/>
            <person name="Won S.Y."/>
            <person name="Oh T.-J."/>
            <person name="Yu Y."/>
            <person name="Kim N.-H."/>
            <person name="Lee O.R."/>
            <person name="Lee T.-H."/>
            <person name="Bashyal P."/>
            <person name="Kim T.-S."/>
            <person name="Lee W.-H."/>
            <person name="Kawkins C."/>
            <person name="Kim C.-K."/>
            <person name="Kim J.S."/>
            <person name="Ahn B.O."/>
            <person name="Rhee S.Y."/>
            <person name="Sohng J.K."/>
        </authorList>
    </citation>
    <scope>NUCLEOTIDE SEQUENCE</scope>
    <source>
        <tissue evidence="1">Leaf</tissue>
    </source>
</reference>
<proteinExistence type="predicted"/>
<gene>
    <name evidence="1" type="ORF">G2W53_004291</name>
</gene>
<evidence type="ECO:0000313" key="2">
    <source>
        <dbReference type="Proteomes" id="UP000634136"/>
    </source>
</evidence>
<evidence type="ECO:0000313" key="1">
    <source>
        <dbReference type="EMBL" id="KAF7841993.1"/>
    </source>
</evidence>
<keyword evidence="2" id="KW-1185">Reference proteome</keyword>
<name>A0A834XEX5_9FABA</name>
<comment type="caution">
    <text evidence="1">The sequence shown here is derived from an EMBL/GenBank/DDBJ whole genome shotgun (WGS) entry which is preliminary data.</text>
</comment>
<organism evidence="1 2">
    <name type="scientific">Senna tora</name>
    <dbReference type="NCBI Taxonomy" id="362788"/>
    <lineage>
        <taxon>Eukaryota</taxon>
        <taxon>Viridiplantae</taxon>
        <taxon>Streptophyta</taxon>
        <taxon>Embryophyta</taxon>
        <taxon>Tracheophyta</taxon>
        <taxon>Spermatophyta</taxon>
        <taxon>Magnoliopsida</taxon>
        <taxon>eudicotyledons</taxon>
        <taxon>Gunneridae</taxon>
        <taxon>Pentapetalae</taxon>
        <taxon>rosids</taxon>
        <taxon>fabids</taxon>
        <taxon>Fabales</taxon>
        <taxon>Fabaceae</taxon>
        <taxon>Caesalpinioideae</taxon>
        <taxon>Cassia clade</taxon>
        <taxon>Senna</taxon>
    </lineage>
</organism>
<dbReference type="EMBL" id="JAAIUW010000002">
    <property type="protein sequence ID" value="KAF7841993.1"/>
    <property type="molecule type" value="Genomic_DNA"/>
</dbReference>
<dbReference type="Proteomes" id="UP000634136">
    <property type="component" value="Unassembled WGS sequence"/>
</dbReference>